<dbReference type="CDD" id="cd03784">
    <property type="entry name" value="GT1_Gtf-like"/>
    <property type="match status" value="1"/>
</dbReference>
<keyword evidence="2 3" id="KW-0808">Transferase</keyword>
<dbReference type="FunCoup" id="A0A7J7DVA9">
    <property type="interactions" value="49"/>
</dbReference>
<dbReference type="Proteomes" id="UP000593562">
    <property type="component" value="Unassembled WGS sequence"/>
</dbReference>
<dbReference type="Gene3D" id="3.40.50.2000">
    <property type="entry name" value="Glycogen Phosphorylase B"/>
    <property type="match status" value="2"/>
</dbReference>
<dbReference type="EMBL" id="JAAARO010000003">
    <property type="protein sequence ID" value="KAF5750241.1"/>
    <property type="molecule type" value="Genomic_DNA"/>
</dbReference>
<evidence type="ECO:0000313" key="5">
    <source>
        <dbReference type="EMBL" id="KAF5750241.1"/>
    </source>
</evidence>
<comment type="similarity">
    <text evidence="1 3">Belongs to the UDP-glycosyltransferase family.</text>
</comment>
<name>A0A7J7DVA9_TRIWF</name>
<dbReference type="EC" id="2.4.1.-" evidence="4"/>
<dbReference type="InParanoid" id="A0A7J7DVA9"/>
<dbReference type="AlphaFoldDB" id="A0A7J7DVA9"/>
<dbReference type="GO" id="GO:0080044">
    <property type="term" value="F:quercetin 7-O-glucosyltransferase activity"/>
    <property type="evidence" value="ECO:0007669"/>
    <property type="project" value="TreeGrafter"/>
</dbReference>
<proteinExistence type="inferred from homology"/>
<dbReference type="SUPFAM" id="SSF53756">
    <property type="entry name" value="UDP-Glycosyltransferase/glycogen phosphorylase"/>
    <property type="match status" value="1"/>
</dbReference>
<evidence type="ECO:0000313" key="6">
    <source>
        <dbReference type="Proteomes" id="UP000593562"/>
    </source>
</evidence>
<evidence type="ECO:0000256" key="2">
    <source>
        <dbReference type="ARBA" id="ARBA00022679"/>
    </source>
</evidence>
<dbReference type="InterPro" id="IPR035595">
    <property type="entry name" value="UDP_glycos_trans_CS"/>
</dbReference>
<reference evidence="5 6" key="1">
    <citation type="journal article" date="2020" name="Nat. Commun.">
        <title>Genome of Tripterygium wilfordii and identification of cytochrome P450 involved in triptolide biosynthesis.</title>
        <authorList>
            <person name="Tu L."/>
            <person name="Su P."/>
            <person name="Zhang Z."/>
            <person name="Gao L."/>
            <person name="Wang J."/>
            <person name="Hu T."/>
            <person name="Zhou J."/>
            <person name="Zhang Y."/>
            <person name="Zhao Y."/>
            <person name="Liu Y."/>
            <person name="Song Y."/>
            <person name="Tong Y."/>
            <person name="Lu Y."/>
            <person name="Yang J."/>
            <person name="Xu C."/>
            <person name="Jia M."/>
            <person name="Peters R.J."/>
            <person name="Huang L."/>
            <person name="Gao W."/>
        </authorList>
    </citation>
    <scope>NUCLEOTIDE SEQUENCE [LARGE SCALE GENOMIC DNA]</scope>
    <source>
        <strain evidence="6">cv. XIE 37</strain>
        <tissue evidence="5">Leaf</tissue>
    </source>
</reference>
<dbReference type="PROSITE" id="PS00375">
    <property type="entry name" value="UDPGT"/>
    <property type="match status" value="1"/>
</dbReference>
<evidence type="ECO:0000256" key="4">
    <source>
        <dbReference type="RuleBase" id="RU362057"/>
    </source>
</evidence>
<keyword evidence="3" id="KW-0328">Glycosyltransferase</keyword>
<dbReference type="PANTHER" id="PTHR11926:SF1546">
    <property type="entry name" value="GLYCOSYLTRANSFERASE"/>
    <property type="match status" value="1"/>
</dbReference>
<sequence>MNTLIASQPINQPRMSKPHILIVTFPGQGHINPTLQFAKRLIRTGATVTFATTISAHRRMPKDQTTTPKGLSFATFSDGCDQGFKPNDDIEHFMFQFKHYGIQNLRTLITTINQDRPITRVVYSLLLPWVATVASEFHIPSTLLWNQPAALLNIYYRYFNGYGGLIKERVVNDPSFSVELPGLPPLTSVDLPSFFLPSNVYAFALPLFKEHLEILNSETNPKVLVNTFDELEFETLKALDKYNLVGVGPLIPSAFLDETDPSDTCFGGDLFKKGSNDYTDWLNSKDSGSVVYVSFGSLSVLAKPQMEEMARALLHTGRPFLWVIREQEGEGTEKEELSCRGDLEKQGMIVPWCSQVEVLSHSSIGCFVSHCGWNSTFESLTCGVPMVGFPQWTDQPTNAKLVQDVWKTGVRVAERDDGLVETDEIKRCLDLVMGSNEGGEEIRRNAKKWKALAKKAAMEGGSSDKHLKTFVEEAAQE</sequence>
<organism evidence="5 6">
    <name type="scientific">Tripterygium wilfordii</name>
    <name type="common">Thunder God vine</name>
    <dbReference type="NCBI Taxonomy" id="458696"/>
    <lineage>
        <taxon>Eukaryota</taxon>
        <taxon>Viridiplantae</taxon>
        <taxon>Streptophyta</taxon>
        <taxon>Embryophyta</taxon>
        <taxon>Tracheophyta</taxon>
        <taxon>Spermatophyta</taxon>
        <taxon>Magnoliopsida</taxon>
        <taxon>eudicotyledons</taxon>
        <taxon>Gunneridae</taxon>
        <taxon>Pentapetalae</taxon>
        <taxon>rosids</taxon>
        <taxon>fabids</taxon>
        <taxon>Celastrales</taxon>
        <taxon>Celastraceae</taxon>
        <taxon>Tripterygium</taxon>
    </lineage>
</organism>
<evidence type="ECO:0000256" key="3">
    <source>
        <dbReference type="RuleBase" id="RU003718"/>
    </source>
</evidence>
<dbReference type="PANTHER" id="PTHR11926">
    <property type="entry name" value="GLUCOSYL/GLUCURONOSYL TRANSFERASES"/>
    <property type="match status" value="1"/>
</dbReference>
<accession>A0A7J7DVA9</accession>
<protein>
    <recommendedName>
        <fullName evidence="4">Glycosyltransferase</fullName>
        <ecNumber evidence="4">2.4.1.-</ecNumber>
    </recommendedName>
</protein>
<evidence type="ECO:0000256" key="1">
    <source>
        <dbReference type="ARBA" id="ARBA00009995"/>
    </source>
</evidence>
<dbReference type="Pfam" id="PF00201">
    <property type="entry name" value="UDPGT"/>
    <property type="match status" value="1"/>
</dbReference>
<dbReference type="InterPro" id="IPR002213">
    <property type="entry name" value="UDP_glucos_trans"/>
</dbReference>
<gene>
    <name evidence="5" type="ORF">HS088_TW03G00574</name>
</gene>
<dbReference type="GO" id="GO:0080043">
    <property type="term" value="F:quercetin 3-O-glucosyltransferase activity"/>
    <property type="evidence" value="ECO:0007669"/>
    <property type="project" value="TreeGrafter"/>
</dbReference>
<dbReference type="FunFam" id="3.40.50.2000:FF:000019">
    <property type="entry name" value="Glycosyltransferase"/>
    <property type="match status" value="1"/>
</dbReference>
<comment type="caution">
    <text evidence="5">The sequence shown here is derived from an EMBL/GenBank/DDBJ whole genome shotgun (WGS) entry which is preliminary data.</text>
</comment>
<dbReference type="OrthoDB" id="5835829at2759"/>
<keyword evidence="6" id="KW-1185">Reference proteome</keyword>